<gene>
    <name evidence="1" type="ORF">GCM10009858_24920</name>
</gene>
<keyword evidence="2" id="KW-1185">Reference proteome</keyword>
<evidence type="ECO:0000313" key="1">
    <source>
        <dbReference type="EMBL" id="GAA2486027.1"/>
    </source>
</evidence>
<evidence type="ECO:0000313" key="2">
    <source>
        <dbReference type="Proteomes" id="UP001500730"/>
    </source>
</evidence>
<dbReference type="Proteomes" id="UP001500730">
    <property type="component" value="Unassembled WGS sequence"/>
</dbReference>
<name>A0ABP5YS92_9MICO</name>
<proteinExistence type="predicted"/>
<accession>A0ABP5YS92</accession>
<comment type="caution">
    <text evidence="1">The sequence shown here is derived from an EMBL/GenBank/DDBJ whole genome shotgun (WGS) entry which is preliminary data.</text>
</comment>
<reference evidence="2" key="1">
    <citation type="journal article" date="2019" name="Int. J. Syst. Evol. Microbiol.">
        <title>The Global Catalogue of Microorganisms (GCM) 10K type strain sequencing project: providing services to taxonomists for standard genome sequencing and annotation.</title>
        <authorList>
            <consortium name="The Broad Institute Genomics Platform"/>
            <consortium name="The Broad Institute Genome Sequencing Center for Infectious Disease"/>
            <person name="Wu L."/>
            <person name="Ma J."/>
        </authorList>
    </citation>
    <scope>NUCLEOTIDE SEQUENCE [LARGE SCALE GENOMIC DNA]</scope>
    <source>
        <strain evidence="2">JCM 16259</strain>
    </source>
</reference>
<protein>
    <submittedName>
        <fullName evidence="1">Uncharacterized protein</fullName>
    </submittedName>
</protein>
<dbReference type="EMBL" id="BAAARE010000010">
    <property type="protein sequence ID" value="GAA2486027.1"/>
    <property type="molecule type" value="Genomic_DNA"/>
</dbReference>
<sequence length="180" mass="19107">MTAYSTIVRATHLLTNAAWFGGSLAGAAALNPAAREGEQARDRADIADAGWRRWGPVQGAAVGLHLLSGIAILADNRRRVVEHRPTTAAVILKTALTATAMAVSAEAYRSGAELGDALERADADPAAGKRARDLTKRMGWLQWATPATTAGLLVLDAYLGEQQRGAAGLLDRPSRLWRRS</sequence>
<organism evidence="1 2">
    <name type="scientific">Terrabacter carboxydivorans</name>
    <dbReference type="NCBI Taxonomy" id="619730"/>
    <lineage>
        <taxon>Bacteria</taxon>
        <taxon>Bacillati</taxon>
        <taxon>Actinomycetota</taxon>
        <taxon>Actinomycetes</taxon>
        <taxon>Micrococcales</taxon>
        <taxon>Intrasporangiaceae</taxon>
        <taxon>Terrabacter</taxon>
    </lineage>
</organism>